<dbReference type="PROSITE" id="PS51318">
    <property type="entry name" value="TAT"/>
    <property type="match status" value="1"/>
</dbReference>
<feature type="region of interest" description="Disordered" evidence="1">
    <location>
        <begin position="1"/>
        <end position="34"/>
    </location>
</feature>
<feature type="compositionally biased region" description="Basic and acidic residues" evidence="1">
    <location>
        <begin position="1"/>
        <end position="21"/>
    </location>
</feature>
<organism evidence="2 3">
    <name type="scientific">Halarchaeum nitratireducens</name>
    <dbReference type="NCBI Taxonomy" id="489913"/>
    <lineage>
        <taxon>Archaea</taxon>
        <taxon>Methanobacteriati</taxon>
        <taxon>Methanobacteriota</taxon>
        <taxon>Stenosarchaea group</taxon>
        <taxon>Halobacteria</taxon>
        <taxon>Halobacteriales</taxon>
        <taxon>Halobacteriaceae</taxon>
    </lineage>
</organism>
<dbReference type="EMBL" id="BMOQ01000002">
    <property type="protein sequence ID" value="GGN08648.1"/>
    <property type="molecule type" value="Genomic_DNA"/>
</dbReference>
<keyword evidence="3" id="KW-1185">Reference proteome</keyword>
<accession>A0A830G9J1</accession>
<dbReference type="RefSeq" id="WP_188876951.1">
    <property type="nucleotide sequence ID" value="NZ_BMOQ01000002.1"/>
</dbReference>
<dbReference type="InterPro" id="IPR006311">
    <property type="entry name" value="TAT_signal"/>
</dbReference>
<dbReference type="OrthoDB" id="270110at2157"/>
<comment type="caution">
    <text evidence="2">The sequence shown here is derived from an EMBL/GenBank/DDBJ whole genome shotgun (WGS) entry which is preliminary data.</text>
</comment>
<sequence>MSDDESYRDGRESRQDGHDSRAASPGGSGVGRRGFLTATGAALAASLAGCGGRFGGGDPAPDYDVDALAATLDPLPDVPVAVPVQPSREHVSAARERVRALLDGDVSRVPNAVVRDRLAAEREDARDALADSPSSRLDAVSGLAHPRGEAMFVRAGLAAFDGDLTRSDVAARRERVTGALDAFEANRRYVGGDDPVAALVEHVEIGSWRADAHSVLASTVPDAHDPENDVLGVAEHAKDVEWGRATLADARRLAARYRGTLSDPVDYGGRFAAAAAALADALPDDATARPDFDAAGTTIERGIADTAAATLLRELRRSRWQNATDVAEERSAGRSPLAVASAMRALVEGAALADATAAIRDGAYARPDAIDVIAAEREAAVDALRTLREDGPAPLASRVASSVRARMRWADRDVRDGVDDRSLADDVYADYAYAHRVAAAAPPVLDRVADAVRGTA</sequence>
<evidence type="ECO:0000256" key="1">
    <source>
        <dbReference type="SAM" id="MobiDB-lite"/>
    </source>
</evidence>
<protein>
    <submittedName>
        <fullName evidence="2">Uncharacterized protein</fullName>
    </submittedName>
</protein>
<gene>
    <name evidence="2" type="ORF">GCM10009021_05090</name>
</gene>
<name>A0A830G9J1_9EURY</name>
<evidence type="ECO:0000313" key="3">
    <source>
        <dbReference type="Proteomes" id="UP000608850"/>
    </source>
</evidence>
<dbReference type="Proteomes" id="UP000608850">
    <property type="component" value="Unassembled WGS sequence"/>
</dbReference>
<dbReference type="AlphaFoldDB" id="A0A830G9J1"/>
<reference evidence="2 3" key="1">
    <citation type="journal article" date="2019" name="Int. J. Syst. Evol. Microbiol.">
        <title>The Global Catalogue of Microorganisms (GCM) 10K type strain sequencing project: providing services to taxonomists for standard genome sequencing and annotation.</title>
        <authorList>
            <consortium name="The Broad Institute Genomics Platform"/>
            <consortium name="The Broad Institute Genome Sequencing Center for Infectious Disease"/>
            <person name="Wu L."/>
            <person name="Ma J."/>
        </authorList>
    </citation>
    <scope>NUCLEOTIDE SEQUENCE [LARGE SCALE GENOMIC DNA]</scope>
    <source>
        <strain evidence="2 3">JCM 16331</strain>
    </source>
</reference>
<evidence type="ECO:0000313" key="2">
    <source>
        <dbReference type="EMBL" id="GGN08648.1"/>
    </source>
</evidence>
<proteinExistence type="predicted"/>